<dbReference type="Pfam" id="PF04561">
    <property type="entry name" value="RNA_pol_Rpb2_2"/>
    <property type="match status" value="1"/>
</dbReference>
<evidence type="ECO:0000256" key="3">
    <source>
        <dbReference type="ARBA" id="ARBA00022478"/>
    </source>
</evidence>
<proteinExistence type="inferred from homology"/>
<dbReference type="InterPro" id="IPR037033">
    <property type="entry name" value="DNA-dir_RNAP_su2_hyb_sf"/>
</dbReference>
<evidence type="ECO:0000256" key="8">
    <source>
        <dbReference type="ARBA" id="ARBA00023163"/>
    </source>
</evidence>
<keyword evidence="3" id="KW-0240">DNA-directed RNA polymerase</keyword>
<dbReference type="Pfam" id="PF04565">
    <property type="entry name" value="RNA_pol_Rpb2_3"/>
    <property type="match status" value="1"/>
</dbReference>
<dbReference type="InterPro" id="IPR007646">
    <property type="entry name" value="RNA_pol_Rpb2_4"/>
</dbReference>
<dbReference type="GO" id="GO:0003899">
    <property type="term" value="F:DNA-directed RNA polymerase activity"/>
    <property type="evidence" value="ECO:0007669"/>
    <property type="project" value="UniProtKB-EC"/>
</dbReference>
<reference evidence="11" key="1">
    <citation type="journal article" date="2020" name="Nature">
        <title>Giant virus diversity and host interactions through global metagenomics.</title>
        <authorList>
            <person name="Schulz F."/>
            <person name="Roux S."/>
            <person name="Paez-Espino D."/>
            <person name="Jungbluth S."/>
            <person name="Walsh D.A."/>
            <person name="Denef V.J."/>
            <person name="McMahon K.D."/>
            <person name="Konstantinidis K.T."/>
            <person name="Eloe-Fadrosh E.A."/>
            <person name="Kyrpides N.C."/>
            <person name="Woyke T."/>
        </authorList>
    </citation>
    <scope>NUCLEOTIDE SEQUENCE</scope>
    <source>
        <strain evidence="11">GVMAG-S-3300013006-158</strain>
    </source>
</reference>
<dbReference type="GO" id="GO:0046872">
    <property type="term" value="F:metal ion binding"/>
    <property type="evidence" value="ECO:0007669"/>
    <property type="project" value="UniProtKB-KW"/>
</dbReference>
<accession>A0A6C0KMD7</accession>
<dbReference type="InterPro" id="IPR004042">
    <property type="entry name" value="Intein_endonuc_central"/>
</dbReference>
<dbReference type="InterPro" id="IPR007644">
    <property type="entry name" value="RNA_pol_bsu_protrusion"/>
</dbReference>
<feature type="region of interest" description="Disordered" evidence="9">
    <location>
        <begin position="1439"/>
        <end position="1458"/>
    </location>
</feature>
<dbReference type="Gene3D" id="2.40.50.150">
    <property type="match status" value="1"/>
</dbReference>
<dbReference type="EC" id="2.7.7.6" evidence="2"/>
<evidence type="ECO:0000256" key="2">
    <source>
        <dbReference type="ARBA" id="ARBA00012418"/>
    </source>
</evidence>
<organism evidence="11">
    <name type="scientific">viral metagenome</name>
    <dbReference type="NCBI Taxonomy" id="1070528"/>
    <lineage>
        <taxon>unclassified sequences</taxon>
        <taxon>metagenomes</taxon>
        <taxon>organismal metagenomes</taxon>
    </lineage>
</organism>
<dbReference type="Gene3D" id="2.170.16.10">
    <property type="entry name" value="Hedgehog/Intein (Hint) domain"/>
    <property type="match status" value="1"/>
</dbReference>
<keyword evidence="5" id="KW-0548">Nucleotidyltransferase</keyword>
<dbReference type="InterPro" id="IPR014724">
    <property type="entry name" value="RNA_pol_RPB2_OB-fold"/>
</dbReference>
<dbReference type="Pfam" id="PF04566">
    <property type="entry name" value="RNA_pol_Rpb2_4"/>
    <property type="match status" value="1"/>
</dbReference>
<evidence type="ECO:0000256" key="6">
    <source>
        <dbReference type="ARBA" id="ARBA00022723"/>
    </source>
</evidence>
<dbReference type="InterPro" id="IPR015712">
    <property type="entry name" value="DNA-dir_RNA_pol_su2"/>
</dbReference>
<dbReference type="InterPro" id="IPR037034">
    <property type="entry name" value="RNA_pol_Rpb2_2_sf"/>
</dbReference>
<protein>
    <recommendedName>
        <fullName evidence="2">DNA-directed RNA polymerase</fullName>
        <ecNumber evidence="2">2.7.7.6</ecNumber>
    </recommendedName>
</protein>
<sequence length="1827" mass="205618">MAAISGDQSREIARSLIDTYFRTVSYPYTRHHIDSYDQFLQQDMINIIRAQNPILNLKELIDEKTNTYKYNVEIYVGGKDGTAIQIGTPTVSLQNTEEVRVLYPNEARLRNLMYSSTVYADIIVKIRYIQRIDNEFKETDLSPAEETFKKWPLFKIPIMLHSRYCILHNKPKEFLRQAGECPYDNGGYFIVDGSEKVLITRQEQAFNTLYITAPSEDHLDLYASIQCISEKTRQSNRIIFALLKYIERRPTITQHASIQVSLPFVRKPIPLFVLFRAIGFQSDEEIIRCIFPDFESSEAKLLLPKLQPSIIEAFPFLNTYTAIQFIKTLTKGFSEAHVIDIIRNKLFIHMPNDPTSQAMFLGDCVRKMLRVSEGYDNKTDRDDTRNQRCLTSGFLIQELFTNSYNAWRKAITMGITKEYNWHKETLYRDENFKNIFQAGNGARIFESSLLTDMIMRGFKGKWGTGLGEDKTGALQALSRLSYVDFLSHCRRVVLDFDTGMKLTGPRKLHTSQYGFFCTSETPTGASIGITKNLSIMTAISTASQTDTFFTWLREKGRVYKTEDVTQEQRSLFVSVYVNGGIFGYSYDPKLLVKVLKLFKRSGCLPYSVSITFSIRDRVVYIYMDAGRPLRPLIWLEEGDKKLPVGKLDYPNWRSLVMGNLKIRESANLESTQFMDPLEGRDAKLEDYVEALRNHTGIIEYIDPYEQNEVFIANNPAYITPETTHVEVHPSTIMSLMTTLIPFANHNQSPRNQLSCSQSKQGISIYATNWRNRFDNTAHVLCYPEMPITRTLYNNYLAEGKIGYGMNCILAIACWSGYNQEDGIVMNYDAVQRGMFRSMAFRSYEAFEEDDEKAGVKVRFGNPALIGNWKSLRPGLDYSKLDERGIVREGEYVDETTVIVGAYMMSATGGQMNDASTTPQVWTRGRVEKVVIMVNNLGLRLVKIRVVQDRLPELGDKFCLTEDHEVLTTDGWKSIARITKDDHVCTLGKNDKIEYVHPEETYTFSCVEEKLYHLKSQQVDLVTTLHHKMYVKKRNSDAYVLEEAKNIIGKRVQYKKNAINTNTDYQFVLEDVKHHSANNITCDMDLFLEFLGYWISDGWVYEIKHMDKESEYRIEVCLCKDEDRARFTEVAKGLGYHTYSNSDNTKLYISNKQLAQYLHTYSNGAINKKLPEWVWLLSERQARLLLKGLIAGDGTVMQNGVERFFTSSTMLADQFQRLCLHAGWSANKSKIYEAGTKFVIKGKQTHANADYWGLTINKHKNNPMVNHGHTHTQKGQKEEIIDFTGNVYCIQVPSHIFYVRRNGKPVWTGNSNRHGQKGTIGALLRGHDMPRTESGIVPDMIMNPHAIPSRMTIAQNLEQLLGKTAALSGTIGDGTAFMNDGSPQEEIGAILEQIGFEKYGNEVMYNGATGEQIQAAIFIGPVYGMRLKHMVEDKWQARGKGRKEARTHQPTGGRGAQGGLKIGEMDRDSIIGHGIASFVKESYMERSDGEKIPICVACGTIPIYNPTLRIAICSLCDGPVRYIGDNVQTLEILPPLGRPKSRIVEVEMPYSTKLLTQEQETYLNLGMRFITTSGITRLNPLEYAGASDEVRTELKRVFLPETSVPAYVEHSSNGVLSVEQLRSMAASNAAFAQEEQKHGMDVVLEEEQGFYPDIQIHPAAATAATAATATPYYTDMGAAATAAVPMGYTPTAATATMPYFPGAATAVTAVTAATAATATPTPLQAPYPPDTRMGGMPPPSFSNTIVFGEGVVRGASVPGAGPIITVPTDDASMIQDGILPPQRSIRRNPYHYGGGAGGINPMGPMMNRYTPTEGGQGNSTSIVVTKLE</sequence>
<dbReference type="Pfam" id="PF00562">
    <property type="entry name" value="RNA_pol_Rpb2_6"/>
    <property type="match status" value="2"/>
</dbReference>
<dbReference type="InterPro" id="IPR036844">
    <property type="entry name" value="Hint_dom_sf"/>
</dbReference>
<dbReference type="InterPro" id="IPR007641">
    <property type="entry name" value="RNA_pol_Rpb2_7"/>
</dbReference>
<dbReference type="InterPro" id="IPR006142">
    <property type="entry name" value="INTEIN"/>
</dbReference>
<dbReference type="GO" id="GO:0004519">
    <property type="term" value="F:endonuclease activity"/>
    <property type="evidence" value="ECO:0007669"/>
    <property type="project" value="InterPro"/>
</dbReference>
<evidence type="ECO:0000256" key="4">
    <source>
        <dbReference type="ARBA" id="ARBA00022679"/>
    </source>
</evidence>
<keyword evidence="6" id="KW-0479">Metal-binding</keyword>
<keyword evidence="8" id="KW-0804">Transcription</keyword>
<dbReference type="SUPFAM" id="SSF55608">
    <property type="entry name" value="Homing endonucleases"/>
    <property type="match status" value="1"/>
</dbReference>
<dbReference type="Gene3D" id="3.90.1800.10">
    <property type="entry name" value="RNA polymerase alpha subunit dimerisation domain"/>
    <property type="match status" value="1"/>
</dbReference>
<dbReference type="Gene3D" id="3.90.1110.10">
    <property type="entry name" value="RNA polymerase Rpb2, domain 2"/>
    <property type="match status" value="1"/>
</dbReference>
<dbReference type="GO" id="GO:0006351">
    <property type="term" value="P:DNA-templated transcription"/>
    <property type="evidence" value="ECO:0007669"/>
    <property type="project" value="InterPro"/>
</dbReference>
<dbReference type="InterPro" id="IPR027434">
    <property type="entry name" value="Homing_endonucl"/>
</dbReference>
<dbReference type="Gene3D" id="3.90.1100.10">
    <property type="match status" value="1"/>
</dbReference>
<evidence type="ECO:0000256" key="9">
    <source>
        <dbReference type="SAM" id="MobiDB-lite"/>
    </source>
</evidence>
<dbReference type="PROSITE" id="PS50819">
    <property type="entry name" value="INTEIN_ENDONUCLEASE"/>
    <property type="match status" value="1"/>
</dbReference>
<evidence type="ECO:0000256" key="5">
    <source>
        <dbReference type="ARBA" id="ARBA00022695"/>
    </source>
</evidence>
<name>A0A6C0KMD7_9ZZZZ</name>
<dbReference type="Gene3D" id="3.90.1070.20">
    <property type="match status" value="1"/>
</dbReference>
<dbReference type="InterPro" id="IPR007645">
    <property type="entry name" value="RNA_pol_Rpb2_3"/>
</dbReference>
<dbReference type="EMBL" id="MN740937">
    <property type="protein sequence ID" value="QHU18779.1"/>
    <property type="molecule type" value="Genomic_DNA"/>
</dbReference>
<dbReference type="GO" id="GO:0032549">
    <property type="term" value="F:ribonucleoside binding"/>
    <property type="evidence" value="ECO:0007669"/>
    <property type="project" value="InterPro"/>
</dbReference>
<evidence type="ECO:0000313" key="11">
    <source>
        <dbReference type="EMBL" id="QHU18779.1"/>
    </source>
</evidence>
<evidence type="ECO:0000259" key="10">
    <source>
        <dbReference type="PROSITE" id="PS50819"/>
    </source>
</evidence>
<keyword evidence="7" id="KW-0862">Zinc</keyword>
<comment type="similarity">
    <text evidence="1">Belongs to the RNA polymerase beta chain family.</text>
</comment>
<dbReference type="InterPro" id="IPR007120">
    <property type="entry name" value="DNA-dir_RNAP_su2_dom"/>
</dbReference>
<dbReference type="Gene3D" id="2.40.270.10">
    <property type="entry name" value="DNA-directed RNA polymerase, subunit 2, domain 6"/>
    <property type="match status" value="2"/>
</dbReference>
<dbReference type="Pfam" id="PF04560">
    <property type="entry name" value="RNA_pol_Rpb2_7"/>
    <property type="match status" value="1"/>
</dbReference>
<dbReference type="SUPFAM" id="SSF64484">
    <property type="entry name" value="beta and beta-prime subunits of DNA dependent RNA-polymerase"/>
    <property type="match status" value="2"/>
</dbReference>
<dbReference type="InterPro" id="IPR007642">
    <property type="entry name" value="RNA_pol_Rpb2_2"/>
</dbReference>
<dbReference type="Pfam" id="PF04563">
    <property type="entry name" value="RNA_pol_Rpb2_1"/>
    <property type="match status" value="1"/>
</dbReference>
<feature type="domain" description="DOD-type homing endonuclease" evidence="10">
    <location>
        <begin position="1089"/>
        <end position="1223"/>
    </location>
</feature>
<evidence type="ECO:0000256" key="1">
    <source>
        <dbReference type="ARBA" id="ARBA00006835"/>
    </source>
</evidence>
<dbReference type="GO" id="GO:0003677">
    <property type="term" value="F:DNA binding"/>
    <property type="evidence" value="ECO:0007669"/>
    <property type="project" value="InterPro"/>
</dbReference>
<dbReference type="PRINTS" id="PR00379">
    <property type="entry name" value="INTEIN"/>
</dbReference>
<dbReference type="SUPFAM" id="SSF51294">
    <property type="entry name" value="Hedgehog/intein (Hint) domain"/>
    <property type="match status" value="1"/>
</dbReference>
<dbReference type="Gene3D" id="3.10.28.10">
    <property type="entry name" value="Homing endonucleases"/>
    <property type="match status" value="1"/>
</dbReference>
<dbReference type="GO" id="GO:0000428">
    <property type="term" value="C:DNA-directed RNA polymerase complex"/>
    <property type="evidence" value="ECO:0007669"/>
    <property type="project" value="UniProtKB-KW"/>
</dbReference>
<dbReference type="GO" id="GO:0016539">
    <property type="term" value="P:intein-mediated protein splicing"/>
    <property type="evidence" value="ECO:0007669"/>
    <property type="project" value="InterPro"/>
</dbReference>
<keyword evidence="4" id="KW-0808">Transferase</keyword>
<evidence type="ECO:0000256" key="7">
    <source>
        <dbReference type="ARBA" id="ARBA00022833"/>
    </source>
</evidence>
<dbReference type="PANTHER" id="PTHR20856">
    <property type="entry name" value="DNA-DIRECTED RNA POLYMERASE I SUBUNIT 2"/>
    <property type="match status" value="1"/>
</dbReference>